<reference evidence="1 2" key="1">
    <citation type="submission" date="2016-11" db="EMBL/GenBank/DDBJ databases">
        <authorList>
            <person name="Jaros S."/>
            <person name="Januszkiewicz K."/>
            <person name="Wedrychowicz H."/>
        </authorList>
    </citation>
    <scope>NUCLEOTIDE SEQUENCE [LARGE SCALE GENOMIC DNA]</scope>
    <source>
        <strain evidence="1 2">GAS138</strain>
    </source>
</reference>
<sequence>MIREFIIGVSMIDIHRRLRREGMKLIRLEPRTLPQGGGIEAYVALYVKA</sequence>
<dbReference type="Proteomes" id="UP000189796">
    <property type="component" value="Chromosome I"/>
</dbReference>
<dbReference type="RefSeq" id="WP_154072225.1">
    <property type="nucleotide sequence ID" value="NZ_LT670817.1"/>
</dbReference>
<protein>
    <submittedName>
        <fullName evidence="1">Uncharacterized protein</fullName>
    </submittedName>
</protein>
<dbReference type="EMBL" id="LT670817">
    <property type="protein sequence ID" value="SHG87623.1"/>
    <property type="molecule type" value="Genomic_DNA"/>
</dbReference>
<evidence type="ECO:0000313" key="2">
    <source>
        <dbReference type="Proteomes" id="UP000189796"/>
    </source>
</evidence>
<evidence type="ECO:0000313" key="1">
    <source>
        <dbReference type="EMBL" id="SHG87623.1"/>
    </source>
</evidence>
<proteinExistence type="predicted"/>
<organism evidence="1 2">
    <name type="scientific">Bradyrhizobium erythrophlei</name>
    <dbReference type="NCBI Taxonomy" id="1437360"/>
    <lineage>
        <taxon>Bacteria</taxon>
        <taxon>Pseudomonadati</taxon>
        <taxon>Pseudomonadota</taxon>
        <taxon>Alphaproteobacteria</taxon>
        <taxon>Hyphomicrobiales</taxon>
        <taxon>Nitrobacteraceae</taxon>
        <taxon>Bradyrhizobium</taxon>
    </lineage>
</organism>
<name>A0A1M5NF80_9BRAD</name>
<accession>A0A1M5NF80</accession>
<gene>
    <name evidence="1" type="ORF">SAMN05443248_2951</name>
</gene>
<dbReference type="AlphaFoldDB" id="A0A1M5NF80"/>